<organism evidence="2 3">
    <name type="scientific">Pelagibacterium lacus</name>
    <dbReference type="NCBI Taxonomy" id="2282655"/>
    <lineage>
        <taxon>Bacteria</taxon>
        <taxon>Pseudomonadati</taxon>
        <taxon>Pseudomonadota</taxon>
        <taxon>Alphaproteobacteria</taxon>
        <taxon>Hyphomicrobiales</taxon>
        <taxon>Devosiaceae</taxon>
        <taxon>Pelagibacterium</taxon>
    </lineage>
</organism>
<sequence>MQANVMEVPMPRPLLSSLLVIAATLPLFTAPARGEAGGDFAQRANALCRDIIAARDHTVMDGAQRGMLDLVIEAMQGKEPPTPERAAELAALLEASRDELAASLDALRAIAPEDAHTARHVDTLLADARHKIDIREARLDLLARADAPDWQWPLETGLDIPEGPSGAEIEAAWQALGFAQRDCQYLFYSPGLPAGYGPYWAEAAAICATVYERRLTQPFTDWQRAALDALVTVMSGDVPAPDAAEPIGSLAAEWTRTAGDFAAISPETTPVPQAWEALLASMASNAKLYTARAEAIAARDEDGLRAAFIDARPSGFDAASVGMEESSCRALANLS</sequence>
<evidence type="ECO:0000313" key="2">
    <source>
        <dbReference type="EMBL" id="RDE08785.1"/>
    </source>
</evidence>
<accession>A0A369W4I9</accession>
<dbReference type="AlphaFoldDB" id="A0A369W4I9"/>
<comment type="caution">
    <text evidence="2">The sequence shown here is derived from an EMBL/GenBank/DDBJ whole genome shotgun (WGS) entry which is preliminary data.</text>
</comment>
<proteinExistence type="predicted"/>
<dbReference type="EMBL" id="QQNH01000012">
    <property type="protein sequence ID" value="RDE08785.1"/>
    <property type="molecule type" value="Genomic_DNA"/>
</dbReference>
<name>A0A369W4I9_9HYPH</name>
<keyword evidence="3" id="KW-1185">Reference proteome</keyword>
<feature type="chain" id="PRO_5016909730" evidence="1">
    <location>
        <begin position="23"/>
        <end position="335"/>
    </location>
</feature>
<dbReference type="Proteomes" id="UP000253759">
    <property type="component" value="Unassembled WGS sequence"/>
</dbReference>
<gene>
    <name evidence="2" type="ORF">DVH29_10125</name>
</gene>
<keyword evidence="1" id="KW-0732">Signal</keyword>
<evidence type="ECO:0000313" key="3">
    <source>
        <dbReference type="Proteomes" id="UP000253759"/>
    </source>
</evidence>
<reference evidence="3" key="1">
    <citation type="submission" date="2018-07" db="EMBL/GenBank/DDBJ databases">
        <authorList>
            <person name="Liu B.-T."/>
            <person name="Du Z."/>
        </authorList>
    </citation>
    <scope>NUCLEOTIDE SEQUENCE [LARGE SCALE GENOMIC DNA]</scope>
    <source>
        <strain evidence="3">XYN52</strain>
    </source>
</reference>
<feature type="signal peptide" evidence="1">
    <location>
        <begin position="1"/>
        <end position="22"/>
    </location>
</feature>
<protein>
    <submittedName>
        <fullName evidence="2">Uncharacterized protein</fullName>
    </submittedName>
</protein>
<evidence type="ECO:0000256" key="1">
    <source>
        <dbReference type="SAM" id="SignalP"/>
    </source>
</evidence>